<dbReference type="InParanoid" id="E3NPH5"/>
<dbReference type="FunCoup" id="E3NPH5">
    <property type="interactions" value="5"/>
</dbReference>
<name>E3NPH5_CAERE</name>
<dbReference type="OMA" id="IWKRHGA"/>
<accession>E3NPH5</accession>
<keyword evidence="3" id="KW-1185">Reference proteome</keyword>
<dbReference type="EMBL" id="DS269372">
    <property type="protein sequence ID" value="EFP13232.1"/>
    <property type="molecule type" value="Genomic_DNA"/>
</dbReference>
<evidence type="ECO:0000313" key="2">
    <source>
        <dbReference type="EMBL" id="EFP13232.1"/>
    </source>
</evidence>
<keyword evidence="1" id="KW-0175">Coiled coil</keyword>
<evidence type="ECO:0000256" key="1">
    <source>
        <dbReference type="SAM" id="Coils"/>
    </source>
</evidence>
<evidence type="ECO:0000313" key="3">
    <source>
        <dbReference type="Proteomes" id="UP000008281"/>
    </source>
</evidence>
<dbReference type="OrthoDB" id="5874885at2759"/>
<dbReference type="InterPro" id="IPR009689">
    <property type="entry name" value="DUF1280"/>
</dbReference>
<dbReference type="eggNOG" id="ENOG502S98V">
    <property type="taxonomic scope" value="Eukaryota"/>
</dbReference>
<reference evidence="2" key="1">
    <citation type="submission" date="2007-07" db="EMBL/GenBank/DDBJ databases">
        <title>PCAP assembly of the Caenorhabditis remanei genome.</title>
        <authorList>
            <consortium name="The Caenorhabditis remanei Sequencing Consortium"/>
            <person name="Wilson R.K."/>
        </authorList>
    </citation>
    <scope>NUCLEOTIDE SEQUENCE [LARGE SCALE GENOMIC DNA]</scope>
    <source>
        <strain evidence="2">PB4641</strain>
    </source>
</reference>
<protein>
    <submittedName>
        <fullName evidence="2">Uncharacterized protein</fullName>
    </submittedName>
</protein>
<feature type="coiled-coil region" evidence="1">
    <location>
        <begin position="121"/>
        <end position="155"/>
    </location>
</feature>
<sequence length="866" mass="100165">MTETSPKPLIRNDKVVERIRRELTTLNGRFKPLIEHNEILKKDIDMMKGEKETVAMRVVEMEERNEILESIIKREMDNNDSLRDLLEYEKGKSEKLSERVATAHHLKNIAIREAEEKKIENELIKVEIDKVKATLEKAQADSKELKNNEKILKEQKRSVILKMKKEERKTNRYKTRLSRVIPPYDGLASRKGQYNRIEKAFSYLQYLAGTNSKHFYKAIVLKMERKGVLKLKLTDKEGFRLYHCTRMTRHRLKLMKREFKANGVIDPLPNIQAIVSIEGDVGSKEIFTVKQEKSVKEDREVVVVHLTDVVKSLTHRVQELIDNQKLTCDFSRALWVTILGDKGDAEFKLCLSIANVENSNSCYHLLPVGIFDDDESSVAIQHHMGVVVEQLNRLKSLKINIGGTQYDLPVEFFVGGDMKMQYDVLGHQGGASTYSCMFCKKKAKQLIKNYKRGEDVELRTEETYVEDSLKGTPKKPVHSIKAGSEPLFKSVKISNFIPGSLHIISGLAQRMGFDYLLTWSAQMDCKKKIHRKDIKKKRISSDKIQMLETELKTLDLHIQSMSRIVEVLHNIKNRRIDGSDELEANACQAEKCLFRDKAMELAPIYDSHTLHCSICDCRLHALCSGCWSIEHFFQSFDSLVPFECFACRGLSGDRIDARATAMLDELKMEKLNMEKELIDEKSAFDTNLSAIKGNEPTRKLLESIWKRHGAYMSTWQQNFVGNHIHKLLQEEAVDEYMSIFKDHEGMPSMSRFLKALGELQRICLPKMLSDEEIDRMENIIDTIWVNLQDFAAEDKVIPKLHVLLEHVMPFVRLHRTWAKTSEQPIESIHAYYNSTKVQFRTIRNKKLKATMCFKSLLYKNFISDHS</sequence>
<dbReference type="Proteomes" id="UP000008281">
    <property type="component" value="Unassembled WGS sequence"/>
</dbReference>
<dbReference type="HOGENOM" id="CLU_015719_2_0_1"/>
<gene>
    <name evidence="2" type="ORF">CRE_26869</name>
</gene>
<dbReference type="PANTHER" id="PTHR31424">
    <property type="entry name" value="PROTEIN CBG23806"/>
    <property type="match status" value="1"/>
</dbReference>
<dbReference type="PANTHER" id="PTHR31424:SF4">
    <property type="entry name" value="AUTOPHAGY-RELATED PROTEIN 14-RELATED"/>
    <property type="match status" value="1"/>
</dbReference>
<proteinExistence type="predicted"/>
<dbReference type="AlphaFoldDB" id="E3NPH5"/>
<organism evidence="3">
    <name type="scientific">Caenorhabditis remanei</name>
    <name type="common">Caenorhabditis vulgaris</name>
    <dbReference type="NCBI Taxonomy" id="31234"/>
    <lineage>
        <taxon>Eukaryota</taxon>
        <taxon>Metazoa</taxon>
        <taxon>Ecdysozoa</taxon>
        <taxon>Nematoda</taxon>
        <taxon>Chromadorea</taxon>
        <taxon>Rhabditida</taxon>
        <taxon>Rhabditina</taxon>
        <taxon>Rhabditomorpha</taxon>
        <taxon>Rhabditoidea</taxon>
        <taxon>Rhabditidae</taxon>
        <taxon>Peloderinae</taxon>
        <taxon>Caenorhabditis</taxon>
    </lineage>
</organism>
<dbReference type="Pfam" id="PF06918">
    <property type="entry name" value="DUF1280"/>
    <property type="match status" value="1"/>
</dbReference>